<dbReference type="Proteomes" id="UP000799291">
    <property type="component" value="Unassembled WGS sequence"/>
</dbReference>
<dbReference type="PRINTS" id="PR00320">
    <property type="entry name" value="GPROTEINBRPT"/>
</dbReference>
<dbReference type="PROSITE" id="PS50082">
    <property type="entry name" value="WD_REPEATS_2"/>
    <property type="match status" value="3"/>
</dbReference>
<dbReference type="EMBL" id="MU005648">
    <property type="protein sequence ID" value="KAF2675781.1"/>
    <property type="molecule type" value="Genomic_DNA"/>
</dbReference>
<reference evidence="4" key="1">
    <citation type="journal article" date="2020" name="Stud. Mycol.">
        <title>101 Dothideomycetes genomes: a test case for predicting lifestyles and emergence of pathogens.</title>
        <authorList>
            <person name="Haridas S."/>
            <person name="Albert R."/>
            <person name="Binder M."/>
            <person name="Bloem J."/>
            <person name="Labutti K."/>
            <person name="Salamov A."/>
            <person name="Andreopoulos B."/>
            <person name="Baker S."/>
            <person name="Barry K."/>
            <person name="Bills G."/>
            <person name="Bluhm B."/>
            <person name="Cannon C."/>
            <person name="Castanera R."/>
            <person name="Culley D."/>
            <person name="Daum C."/>
            <person name="Ezra D."/>
            <person name="Gonzalez J."/>
            <person name="Henrissat B."/>
            <person name="Kuo A."/>
            <person name="Liang C."/>
            <person name="Lipzen A."/>
            <person name="Lutzoni F."/>
            <person name="Magnuson J."/>
            <person name="Mondo S."/>
            <person name="Nolan M."/>
            <person name="Ohm R."/>
            <person name="Pangilinan J."/>
            <person name="Park H.-J."/>
            <person name="Ramirez L."/>
            <person name="Alfaro M."/>
            <person name="Sun H."/>
            <person name="Tritt A."/>
            <person name="Yoshinaga Y."/>
            <person name="Zwiers L.-H."/>
            <person name="Turgeon B."/>
            <person name="Goodwin S."/>
            <person name="Spatafora J."/>
            <person name="Crous P."/>
            <person name="Grigoriev I."/>
        </authorList>
    </citation>
    <scope>NUCLEOTIDE SEQUENCE</scope>
    <source>
        <strain evidence="4">CBS 122367</strain>
    </source>
</reference>
<dbReference type="SUPFAM" id="SSF50978">
    <property type="entry name" value="WD40 repeat-like"/>
    <property type="match status" value="1"/>
</dbReference>
<evidence type="ECO:0000313" key="5">
    <source>
        <dbReference type="Proteomes" id="UP000799291"/>
    </source>
</evidence>
<keyword evidence="5" id="KW-1185">Reference proteome</keyword>
<dbReference type="InterPro" id="IPR001680">
    <property type="entry name" value="WD40_rpt"/>
</dbReference>
<feature type="repeat" description="WD" evidence="3">
    <location>
        <begin position="273"/>
        <end position="314"/>
    </location>
</feature>
<gene>
    <name evidence="4" type="ORF">K458DRAFT_397616</name>
</gene>
<dbReference type="CDD" id="cd00200">
    <property type="entry name" value="WD40"/>
    <property type="match status" value="1"/>
</dbReference>
<sequence length="636" mass="70916">MQHISSSDDASLCKRTLALIAIVYRPVTLNELTYLCEPLKDIANDLDSVRRIVGLCGSFLTIQSGTVSFVHQSAKDFLCTKTVSDVFPSGKKEVHRAVFLRSLQVMSKTLQQDMYSLGALGYPADQVKEPDPDPLAASRYSCIYWIDHLSDWNHGCSAHDRVPLQDQGPVNNFLRTKYLYWLEALSLCKSMPKGVIAMAKLKTLMKGRANATKLSELPAIEDKWSACLQTLEGHSDSVTSVAFSHDSTRLASASYDNTVKIWDASSGECLSTLQGHSNAVTSVAFSHDSTRLASASYDNTVKIWDARSGECLSTLQGHSDWVTSVAFSHDSTRLASASYDNTVKIWDASSGKCLQTFSIGKPLHHIAFDVTGLYLHTNIGTINIRALSGSPSLPTISEPRIPQYQGLSLSADSFSSVKEYNWHWGWNWKGMDLVPKVRRLMVCFSHDIGLLYPAYDGENRLVKEASPIIEGLDICSLAKKNWIGKLFGSNRAVHCSLLLAITSNLDELSIRVALGEEYDFLKNAFGGMSIEHLGKIPGLSKLRYLRLSTAWPAYDIQVVEASIADITELRISFLQLTLGDLLNGKQPLLKTLAKLPIRRRALKALVYSEDWRLMMSKRYTREHHYWDMAMFLRKLN</sequence>
<dbReference type="InterPro" id="IPR015943">
    <property type="entry name" value="WD40/YVTN_repeat-like_dom_sf"/>
</dbReference>
<dbReference type="OrthoDB" id="538223at2759"/>
<accession>A0A6G1ICT8</accession>
<protein>
    <submittedName>
        <fullName evidence="4">Uncharacterized protein</fullName>
    </submittedName>
</protein>
<feature type="repeat" description="WD" evidence="3">
    <location>
        <begin position="231"/>
        <end position="272"/>
    </location>
</feature>
<evidence type="ECO:0000256" key="1">
    <source>
        <dbReference type="ARBA" id="ARBA00022574"/>
    </source>
</evidence>
<dbReference type="PANTHER" id="PTHR19848">
    <property type="entry name" value="WD40 REPEAT PROTEIN"/>
    <property type="match status" value="1"/>
</dbReference>
<dbReference type="PANTHER" id="PTHR19848:SF8">
    <property type="entry name" value="F-BOX AND WD REPEAT DOMAIN CONTAINING 7"/>
    <property type="match status" value="1"/>
</dbReference>
<dbReference type="PROSITE" id="PS00678">
    <property type="entry name" value="WD_REPEATS_1"/>
    <property type="match status" value="3"/>
</dbReference>
<dbReference type="InterPro" id="IPR019775">
    <property type="entry name" value="WD40_repeat_CS"/>
</dbReference>
<dbReference type="InterPro" id="IPR036322">
    <property type="entry name" value="WD40_repeat_dom_sf"/>
</dbReference>
<name>A0A6G1ICT8_9PLEO</name>
<evidence type="ECO:0000313" key="4">
    <source>
        <dbReference type="EMBL" id="KAF2675781.1"/>
    </source>
</evidence>
<keyword evidence="2" id="KW-0677">Repeat</keyword>
<feature type="repeat" description="WD" evidence="3">
    <location>
        <begin position="315"/>
        <end position="356"/>
    </location>
</feature>
<dbReference type="PROSITE" id="PS50294">
    <property type="entry name" value="WD_REPEATS_REGION"/>
    <property type="match status" value="3"/>
</dbReference>
<dbReference type="AlphaFoldDB" id="A0A6G1ICT8"/>
<dbReference type="Gene3D" id="2.130.10.10">
    <property type="entry name" value="YVTN repeat-like/Quinoprotein amine dehydrogenase"/>
    <property type="match status" value="2"/>
</dbReference>
<evidence type="ECO:0000256" key="3">
    <source>
        <dbReference type="PROSITE-ProRule" id="PRU00221"/>
    </source>
</evidence>
<proteinExistence type="predicted"/>
<dbReference type="InterPro" id="IPR020472">
    <property type="entry name" value="WD40_PAC1"/>
</dbReference>
<dbReference type="Pfam" id="PF00400">
    <property type="entry name" value="WD40"/>
    <property type="match status" value="3"/>
</dbReference>
<dbReference type="SMART" id="SM00320">
    <property type="entry name" value="WD40"/>
    <property type="match status" value="3"/>
</dbReference>
<organism evidence="4 5">
    <name type="scientific">Lentithecium fluviatile CBS 122367</name>
    <dbReference type="NCBI Taxonomy" id="1168545"/>
    <lineage>
        <taxon>Eukaryota</taxon>
        <taxon>Fungi</taxon>
        <taxon>Dikarya</taxon>
        <taxon>Ascomycota</taxon>
        <taxon>Pezizomycotina</taxon>
        <taxon>Dothideomycetes</taxon>
        <taxon>Pleosporomycetidae</taxon>
        <taxon>Pleosporales</taxon>
        <taxon>Massarineae</taxon>
        <taxon>Lentitheciaceae</taxon>
        <taxon>Lentithecium</taxon>
    </lineage>
</organism>
<evidence type="ECO:0000256" key="2">
    <source>
        <dbReference type="ARBA" id="ARBA00022737"/>
    </source>
</evidence>
<keyword evidence="1 3" id="KW-0853">WD repeat</keyword>